<proteinExistence type="predicted"/>
<keyword evidence="4 6" id="KW-1133">Transmembrane helix</keyword>
<keyword evidence="2" id="KW-1003">Cell membrane</keyword>
<feature type="transmembrane region" description="Helical" evidence="6">
    <location>
        <begin position="72"/>
        <end position="99"/>
    </location>
</feature>
<sequence length="134" mass="14717">MSGSLSTGIRKKALYFVAFQTCFVGLLSLKSGFFFDQEVARSVLIGGVVYLIPSAVFTAMAFLFVGARARRLVVVSFFVGEFFKMFLTALLFTLVFVYLDIVAPAVLIGYVLSTFTQWTASIFLSNKNGMINGC</sequence>
<evidence type="ECO:0000256" key="3">
    <source>
        <dbReference type="ARBA" id="ARBA00022692"/>
    </source>
</evidence>
<feature type="transmembrane region" description="Helical" evidence="6">
    <location>
        <begin position="43"/>
        <end position="65"/>
    </location>
</feature>
<evidence type="ECO:0000313" key="8">
    <source>
        <dbReference type="Proteomes" id="UP000286482"/>
    </source>
</evidence>
<keyword evidence="5 6" id="KW-0472">Membrane</keyword>
<evidence type="ECO:0000256" key="2">
    <source>
        <dbReference type="ARBA" id="ARBA00022475"/>
    </source>
</evidence>
<dbReference type="EMBL" id="RAQO01000001">
    <property type="protein sequence ID" value="RKF22242.1"/>
    <property type="molecule type" value="Genomic_DNA"/>
</dbReference>
<evidence type="ECO:0000256" key="5">
    <source>
        <dbReference type="ARBA" id="ARBA00023136"/>
    </source>
</evidence>
<evidence type="ECO:0008006" key="9">
    <source>
        <dbReference type="Google" id="ProtNLM"/>
    </source>
</evidence>
<name>A0A420ENG2_9ALTE</name>
<feature type="transmembrane region" description="Helical" evidence="6">
    <location>
        <begin position="12"/>
        <end position="31"/>
    </location>
</feature>
<comment type="caution">
    <text evidence="7">The sequence shown here is derived from an EMBL/GenBank/DDBJ whole genome shotgun (WGS) entry which is preliminary data.</text>
</comment>
<dbReference type="Pfam" id="PF03899">
    <property type="entry name" value="ATP-synt_I"/>
    <property type="match status" value="1"/>
</dbReference>
<comment type="subcellular location">
    <subcellularLocation>
        <location evidence="1">Cell membrane</location>
        <topology evidence="1">Multi-pass membrane protein</topology>
    </subcellularLocation>
</comment>
<evidence type="ECO:0000313" key="7">
    <source>
        <dbReference type="EMBL" id="RKF22242.1"/>
    </source>
</evidence>
<keyword evidence="3 6" id="KW-0812">Transmembrane</keyword>
<dbReference type="InterPro" id="IPR005598">
    <property type="entry name" value="ATP_synth_I"/>
</dbReference>
<evidence type="ECO:0000256" key="1">
    <source>
        <dbReference type="ARBA" id="ARBA00004651"/>
    </source>
</evidence>
<evidence type="ECO:0000256" key="4">
    <source>
        <dbReference type="ARBA" id="ARBA00022989"/>
    </source>
</evidence>
<accession>A0A420ENG2</accession>
<organism evidence="7 8">
    <name type="scientific">Alginatibacterium sediminis</name>
    <dbReference type="NCBI Taxonomy" id="2164068"/>
    <lineage>
        <taxon>Bacteria</taxon>
        <taxon>Pseudomonadati</taxon>
        <taxon>Pseudomonadota</taxon>
        <taxon>Gammaproteobacteria</taxon>
        <taxon>Alteromonadales</taxon>
        <taxon>Alteromonadaceae</taxon>
        <taxon>Alginatibacterium</taxon>
    </lineage>
</organism>
<reference evidence="7 8" key="1">
    <citation type="submission" date="2018-09" db="EMBL/GenBank/DDBJ databases">
        <authorList>
            <person name="Wang Z."/>
        </authorList>
    </citation>
    <scope>NUCLEOTIDE SEQUENCE [LARGE SCALE GENOMIC DNA]</scope>
    <source>
        <strain evidence="7 8">ALS 81</strain>
    </source>
</reference>
<dbReference type="RefSeq" id="WP_120353045.1">
    <property type="nucleotide sequence ID" value="NZ_RAQO01000001.1"/>
</dbReference>
<keyword evidence="8" id="KW-1185">Reference proteome</keyword>
<dbReference type="GO" id="GO:0005886">
    <property type="term" value="C:plasma membrane"/>
    <property type="evidence" value="ECO:0007669"/>
    <property type="project" value="UniProtKB-SubCell"/>
</dbReference>
<feature type="transmembrane region" description="Helical" evidence="6">
    <location>
        <begin position="105"/>
        <end position="124"/>
    </location>
</feature>
<protein>
    <recommendedName>
        <fullName evidence="9">F0F1 ATP synthase subunit I</fullName>
    </recommendedName>
</protein>
<gene>
    <name evidence="7" type="ORF">DBZ36_00935</name>
</gene>
<dbReference type="Proteomes" id="UP000286482">
    <property type="component" value="Unassembled WGS sequence"/>
</dbReference>
<evidence type="ECO:0000256" key="6">
    <source>
        <dbReference type="SAM" id="Phobius"/>
    </source>
</evidence>
<dbReference type="AlphaFoldDB" id="A0A420ENG2"/>
<dbReference type="OrthoDB" id="5702716at2"/>